<feature type="region of interest" description="Disordered" evidence="1">
    <location>
        <begin position="84"/>
        <end position="117"/>
    </location>
</feature>
<name>A0A5C5W6P7_9PLAN</name>
<gene>
    <name evidence="2" type="ORF">KOR42_43370</name>
</gene>
<organism evidence="2 3">
    <name type="scientific">Thalassoglobus neptunius</name>
    <dbReference type="NCBI Taxonomy" id="1938619"/>
    <lineage>
        <taxon>Bacteria</taxon>
        <taxon>Pseudomonadati</taxon>
        <taxon>Planctomycetota</taxon>
        <taxon>Planctomycetia</taxon>
        <taxon>Planctomycetales</taxon>
        <taxon>Planctomycetaceae</taxon>
        <taxon>Thalassoglobus</taxon>
    </lineage>
</organism>
<proteinExistence type="predicted"/>
<dbReference type="AlphaFoldDB" id="A0A5C5W6P7"/>
<sequence length="117" mass="12822">MGVGGFARKIATCSPAQPQSRYLIGTRHHVTNHELLLKSRDHGISVERNEYCLSVSSSQSFNTYGNGPQLLRKLSLGFLDSSPSTRTPESVTVDVCDSEESAQMPRDGDSVLPLRML</sequence>
<protein>
    <submittedName>
        <fullName evidence="2">Uncharacterized protein</fullName>
    </submittedName>
</protein>
<accession>A0A5C5W6P7</accession>
<reference evidence="2 3" key="1">
    <citation type="submission" date="2019-02" db="EMBL/GenBank/DDBJ databases">
        <title>Deep-cultivation of Planctomycetes and their phenomic and genomic characterization uncovers novel biology.</title>
        <authorList>
            <person name="Wiegand S."/>
            <person name="Jogler M."/>
            <person name="Boedeker C."/>
            <person name="Pinto D."/>
            <person name="Vollmers J."/>
            <person name="Rivas-Marin E."/>
            <person name="Kohn T."/>
            <person name="Peeters S.H."/>
            <person name="Heuer A."/>
            <person name="Rast P."/>
            <person name="Oberbeckmann S."/>
            <person name="Bunk B."/>
            <person name="Jeske O."/>
            <person name="Meyerdierks A."/>
            <person name="Storesund J.E."/>
            <person name="Kallscheuer N."/>
            <person name="Luecker S."/>
            <person name="Lage O.M."/>
            <person name="Pohl T."/>
            <person name="Merkel B.J."/>
            <person name="Hornburger P."/>
            <person name="Mueller R.-W."/>
            <person name="Bruemmer F."/>
            <person name="Labrenz M."/>
            <person name="Spormann A.M."/>
            <person name="Op Den Camp H."/>
            <person name="Overmann J."/>
            <person name="Amann R."/>
            <person name="Jetten M.S.M."/>
            <person name="Mascher T."/>
            <person name="Medema M.H."/>
            <person name="Devos D.P."/>
            <person name="Kaster A.-K."/>
            <person name="Ovreas L."/>
            <person name="Rohde M."/>
            <person name="Galperin M.Y."/>
            <person name="Jogler C."/>
        </authorList>
    </citation>
    <scope>NUCLEOTIDE SEQUENCE [LARGE SCALE GENOMIC DNA]</scope>
    <source>
        <strain evidence="2 3">KOR42</strain>
    </source>
</reference>
<dbReference type="Proteomes" id="UP000317243">
    <property type="component" value="Unassembled WGS sequence"/>
</dbReference>
<evidence type="ECO:0000313" key="2">
    <source>
        <dbReference type="EMBL" id="TWT46360.1"/>
    </source>
</evidence>
<evidence type="ECO:0000313" key="3">
    <source>
        <dbReference type="Proteomes" id="UP000317243"/>
    </source>
</evidence>
<dbReference type="EMBL" id="SIHI01000028">
    <property type="protein sequence ID" value="TWT46360.1"/>
    <property type="molecule type" value="Genomic_DNA"/>
</dbReference>
<evidence type="ECO:0000256" key="1">
    <source>
        <dbReference type="SAM" id="MobiDB-lite"/>
    </source>
</evidence>
<keyword evidence="3" id="KW-1185">Reference proteome</keyword>
<comment type="caution">
    <text evidence="2">The sequence shown here is derived from an EMBL/GenBank/DDBJ whole genome shotgun (WGS) entry which is preliminary data.</text>
</comment>